<sequence length="95" mass="10466">MPAAPTDARLSVRLDQSIKDEIADAAALLGQSVSDFTVTTLLRRSKEVKAEESVTRLTNRDRDLFRSIVDDEAAEPNAKLAAAARAFERRYGTDE</sequence>
<dbReference type="Gene3D" id="1.20.5.780">
    <property type="entry name" value="Single helix bin"/>
    <property type="match status" value="1"/>
</dbReference>
<dbReference type="PANTHER" id="PTHR35401">
    <property type="entry name" value="COPG FAMILY HELIX-TURN-HELIX PROTEIN-RELATED-RELATED"/>
    <property type="match status" value="1"/>
</dbReference>
<protein>
    <recommendedName>
        <fullName evidence="5">DUF1778 domain-containing protein</fullName>
    </recommendedName>
</protein>
<proteinExistence type="inferred from homology"/>
<evidence type="ECO:0008006" key="5">
    <source>
        <dbReference type="Google" id="ProtNLM"/>
    </source>
</evidence>
<evidence type="ECO:0000313" key="3">
    <source>
        <dbReference type="EMBL" id="QDT14233.1"/>
    </source>
</evidence>
<dbReference type="OrthoDB" id="291550at2"/>
<dbReference type="KEGG" id="acaf:CA12_03020"/>
<name>A0A517P4F2_9PLAN</name>
<reference evidence="3 4" key="1">
    <citation type="submission" date="2019-02" db="EMBL/GenBank/DDBJ databases">
        <title>Deep-cultivation of Planctomycetes and their phenomic and genomic characterization uncovers novel biology.</title>
        <authorList>
            <person name="Wiegand S."/>
            <person name="Jogler M."/>
            <person name="Boedeker C."/>
            <person name="Pinto D."/>
            <person name="Vollmers J."/>
            <person name="Rivas-Marin E."/>
            <person name="Kohn T."/>
            <person name="Peeters S.H."/>
            <person name="Heuer A."/>
            <person name="Rast P."/>
            <person name="Oberbeckmann S."/>
            <person name="Bunk B."/>
            <person name="Jeske O."/>
            <person name="Meyerdierks A."/>
            <person name="Storesund J.E."/>
            <person name="Kallscheuer N."/>
            <person name="Luecker S."/>
            <person name="Lage O.M."/>
            <person name="Pohl T."/>
            <person name="Merkel B.J."/>
            <person name="Hornburger P."/>
            <person name="Mueller R.-W."/>
            <person name="Bruemmer F."/>
            <person name="Labrenz M."/>
            <person name="Spormann A.M."/>
            <person name="Op den Camp H."/>
            <person name="Overmann J."/>
            <person name="Amann R."/>
            <person name="Jetten M.S.M."/>
            <person name="Mascher T."/>
            <person name="Medema M.H."/>
            <person name="Devos D.P."/>
            <person name="Kaster A.-K."/>
            <person name="Ovreas L."/>
            <person name="Rohde M."/>
            <person name="Galperin M.Y."/>
            <person name="Jogler C."/>
        </authorList>
    </citation>
    <scope>NUCLEOTIDE SEQUENCE [LARGE SCALE GENOMIC DNA]</scope>
    <source>
        <strain evidence="3 4">CA12</strain>
    </source>
</reference>
<dbReference type="GO" id="GO:0006355">
    <property type="term" value="P:regulation of DNA-templated transcription"/>
    <property type="evidence" value="ECO:0007669"/>
    <property type="project" value="InterPro"/>
</dbReference>
<dbReference type="RefSeq" id="WP_145356902.1">
    <property type="nucleotide sequence ID" value="NZ_CP036265.1"/>
</dbReference>
<dbReference type="InterPro" id="IPR010985">
    <property type="entry name" value="Ribbon_hlx_hlx"/>
</dbReference>
<dbReference type="Proteomes" id="UP000318741">
    <property type="component" value="Chromosome"/>
</dbReference>
<dbReference type="SUPFAM" id="SSF47598">
    <property type="entry name" value="Ribbon-helix-helix"/>
    <property type="match status" value="1"/>
</dbReference>
<dbReference type="PANTHER" id="PTHR35401:SF2">
    <property type="entry name" value="ABC-TYPE TRANSPORT SYSTEM"/>
    <property type="match status" value="1"/>
</dbReference>
<organism evidence="3 4">
    <name type="scientific">Alienimonas californiensis</name>
    <dbReference type="NCBI Taxonomy" id="2527989"/>
    <lineage>
        <taxon>Bacteria</taxon>
        <taxon>Pseudomonadati</taxon>
        <taxon>Planctomycetota</taxon>
        <taxon>Planctomycetia</taxon>
        <taxon>Planctomycetales</taxon>
        <taxon>Planctomycetaceae</taxon>
        <taxon>Alienimonas</taxon>
    </lineage>
</organism>
<accession>A0A517P4F2</accession>
<dbReference type="InterPro" id="IPR014795">
    <property type="entry name" value="TacA_1-like"/>
</dbReference>
<comment type="similarity">
    <text evidence="2">Belongs to the TacA antitoxin family.</text>
</comment>
<keyword evidence="4" id="KW-1185">Reference proteome</keyword>
<keyword evidence="1" id="KW-1277">Toxin-antitoxin system</keyword>
<dbReference type="AlphaFoldDB" id="A0A517P4F2"/>
<dbReference type="EMBL" id="CP036265">
    <property type="protein sequence ID" value="QDT14233.1"/>
    <property type="molecule type" value="Genomic_DNA"/>
</dbReference>
<evidence type="ECO:0000313" key="4">
    <source>
        <dbReference type="Proteomes" id="UP000318741"/>
    </source>
</evidence>
<evidence type="ECO:0000256" key="1">
    <source>
        <dbReference type="ARBA" id="ARBA00022649"/>
    </source>
</evidence>
<gene>
    <name evidence="3" type="ORF">CA12_03020</name>
</gene>
<evidence type="ECO:0000256" key="2">
    <source>
        <dbReference type="ARBA" id="ARBA00049988"/>
    </source>
</evidence>
<dbReference type="Pfam" id="PF08681">
    <property type="entry name" value="TacA1"/>
    <property type="match status" value="1"/>
</dbReference>